<dbReference type="SUPFAM" id="SSF54637">
    <property type="entry name" value="Thioesterase/thiol ester dehydrase-isomerase"/>
    <property type="match status" value="2"/>
</dbReference>
<dbReference type="PANTHER" id="PTHR11066">
    <property type="entry name" value="ACYL-COA THIOESTERASE"/>
    <property type="match status" value="1"/>
</dbReference>
<dbReference type="InterPro" id="IPR049449">
    <property type="entry name" value="TesB_ACOT8-like_N"/>
</dbReference>
<dbReference type="PANTHER" id="PTHR11066:SF48">
    <property type="entry name" value="ACYL-COA THIOESTERASE II"/>
    <property type="match status" value="1"/>
</dbReference>
<dbReference type="InterPro" id="IPR003703">
    <property type="entry name" value="Acyl_CoA_thio"/>
</dbReference>
<keyword evidence="4" id="KW-0443">Lipid metabolism</keyword>
<dbReference type="Pfam" id="PF20789">
    <property type="entry name" value="4HBT_3C"/>
    <property type="match status" value="1"/>
</dbReference>
<accession>A0A085N426</accession>
<evidence type="ECO:0000313" key="7">
    <source>
        <dbReference type="EMBL" id="KFD49562.1"/>
    </source>
</evidence>
<dbReference type="Proteomes" id="UP000030758">
    <property type="component" value="Unassembled WGS sequence"/>
</dbReference>
<comment type="similarity">
    <text evidence="1">Belongs to the C/M/P thioester hydrolase family.</text>
</comment>
<evidence type="ECO:0000313" key="8">
    <source>
        <dbReference type="EMBL" id="KFD64222.1"/>
    </source>
</evidence>
<reference evidence="8 9" key="1">
    <citation type="journal article" date="2014" name="Nat. Genet.">
        <title>Genome and transcriptome of the porcine whipworm Trichuris suis.</title>
        <authorList>
            <person name="Jex A.R."/>
            <person name="Nejsum P."/>
            <person name="Schwarz E.M."/>
            <person name="Hu L."/>
            <person name="Young N.D."/>
            <person name="Hall R.S."/>
            <person name="Korhonen P.K."/>
            <person name="Liao S."/>
            <person name="Thamsborg S."/>
            <person name="Xia J."/>
            <person name="Xu P."/>
            <person name="Wang S."/>
            <person name="Scheerlinck J.P."/>
            <person name="Hofmann A."/>
            <person name="Sternberg P.W."/>
            <person name="Wang J."/>
            <person name="Gasser R.B."/>
        </authorList>
    </citation>
    <scope>NUCLEOTIDE SEQUENCE [LARGE SCALE GENOMIC DNA]</scope>
    <source>
        <strain evidence="8">DCEP-RM93F</strain>
        <strain evidence="7">DCEP-RM93M</strain>
    </source>
</reference>
<evidence type="ECO:0000313" key="9">
    <source>
        <dbReference type="Proteomes" id="UP000030764"/>
    </source>
</evidence>
<dbReference type="GO" id="GO:0006637">
    <property type="term" value="P:acyl-CoA metabolic process"/>
    <property type="evidence" value="ECO:0007669"/>
    <property type="project" value="InterPro"/>
</dbReference>
<protein>
    <recommendedName>
        <fullName evidence="10">Acyl-CoA thioesterase II</fullName>
    </recommendedName>
</protein>
<evidence type="ECO:0000256" key="2">
    <source>
        <dbReference type="ARBA" id="ARBA00011881"/>
    </source>
</evidence>
<dbReference type="InterPro" id="IPR049450">
    <property type="entry name" value="ACOT8-like_C"/>
</dbReference>
<organism evidence="8">
    <name type="scientific">Trichuris suis</name>
    <name type="common">pig whipworm</name>
    <dbReference type="NCBI Taxonomy" id="68888"/>
    <lineage>
        <taxon>Eukaryota</taxon>
        <taxon>Metazoa</taxon>
        <taxon>Ecdysozoa</taxon>
        <taxon>Nematoda</taxon>
        <taxon>Enoplea</taxon>
        <taxon>Dorylaimia</taxon>
        <taxon>Trichinellida</taxon>
        <taxon>Trichuridae</taxon>
        <taxon>Trichuris</taxon>
    </lineage>
</organism>
<dbReference type="Pfam" id="PF13622">
    <property type="entry name" value="4HBT_3"/>
    <property type="match status" value="1"/>
</dbReference>
<dbReference type="EMBL" id="KL367559">
    <property type="protein sequence ID" value="KFD64222.1"/>
    <property type="molecule type" value="Genomic_DNA"/>
</dbReference>
<evidence type="ECO:0000259" key="5">
    <source>
        <dbReference type="Pfam" id="PF13622"/>
    </source>
</evidence>
<dbReference type="AlphaFoldDB" id="A0A085N426"/>
<dbReference type="Gene3D" id="2.40.160.210">
    <property type="entry name" value="Acyl-CoA thioesterase, double hotdog domain"/>
    <property type="match status" value="1"/>
</dbReference>
<dbReference type="NCBIfam" id="TIGR00189">
    <property type="entry name" value="tesB"/>
    <property type="match status" value="1"/>
</dbReference>
<proteinExistence type="inferred from homology"/>
<dbReference type="EMBL" id="KL363268">
    <property type="protein sequence ID" value="KFD49562.1"/>
    <property type="molecule type" value="Genomic_DNA"/>
</dbReference>
<dbReference type="CDD" id="cd03445">
    <property type="entry name" value="Thioesterase_II_repeat2"/>
    <property type="match status" value="1"/>
</dbReference>
<dbReference type="Proteomes" id="UP000030764">
    <property type="component" value="Unassembled WGS sequence"/>
</dbReference>
<evidence type="ECO:0000256" key="3">
    <source>
        <dbReference type="ARBA" id="ARBA00022801"/>
    </source>
</evidence>
<keyword evidence="9" id="KW-1185">Reference proteome</keyword>
<evidence type="ECO:0000259" key="6">
    <source>
        <dbReference type="Pfam" id="PF20789"/>
    </source>
</evidence>
<dbReference type="InterPro" id="IPR029069">
    <property type="entry name" value="HotDog_dom_sf"/>
</dbReference>
<dbReference type="InterPro" id="IPR042171">
    <property type="entry name" value="Acyl-CoA_hotdog"/>
</dbReference>
<evidence type="ECO:0000256" key="1">
    <source>
        <dbReference type="ARBA" id="ARBA00006538"/>
    </source>
</evidence>
<comment type="subunit">
    <text evidence="2">Homotetramer.</text>
</comment>
<feature type="domain" description="Acyl-CoA thioesterase-like C-terminal" evidence="6">
    <location>
        <begin position="208"/>
        <end position="338"/>
    </location>
</feature>
<feature type="domain" description="Acyl-CoA thioesterase-like N-terminal HotDog" evidence="5">
    <location>
        <begin position="82"/>
        <end position="158"/>
    </location>
</feature>
<name>A0A085N426_9BILA</name>
<dbReference type="GO" id="GO:0005782">
    <property type="term" value="C:peroxisomal matrix"/>
    <property type="evidence" value="ECO:0007669"/>
    <property type="project" value="UniProtKB-SubCell"/>
</dbReference>
<gene>
    <name evidence="7" type="ORF">M513_09587</name>
    <name evidence="8" type="ORF">M514_09587</name>
</gene>
<dbReference type="CDD" id="cd03444">
    <property type="entry name" value="Thioesterase_II_repeat1"/>
    <property type="match status" value="1"/>
</dbReference>
<evidence type="ECO:0000256" key="4">
    <source>
        <dbReference type="ARBA" id="ARBA00023098"/>
    </source>
</evidence>
<evidence type="ECO:0008006" key="10">
    <source>
        <dbReference type="Google" id="ProtNLM"/>
    </source>
</evidence>
<dbReference type="FunFam" id="2.40.160.210:FF:000001">
    <property type="entry name" value="Acyl-CoA thioesterase II"/>
    <property type="match status" value="1"/>
</dbReference>
<dbReference type="GO" id="GO:0047617">
    <property type="term" value="F:fatty acyl-CoA hydrolase activity"/>
    <property type="evidence" value="ECO:0007669"/>
    <property type="project" value="InterPro"/>
</dbReference>
<sequence length="343" mass="39077">MTVNDSGTAESFSYRACTDGFSKREKTMRILNGGFTCVRRFCESMNKSLRLELVETFLNLDRVDANIYRSKHLIPGIPDNPRVYGGQVVGQAMVAATKTIDDAYHPHSVHCYFILGADRNMPIIYSVERVRDGNSFCTRFVKAIQNGANIFTCEISFQKDEKQWIFHQTTMPKVPRPETLLSIRELVEQEIRNDPTYAERVECLRRMEHLPTTFDIRPVEPAKYLRKTATEASYMCWVKAKEPIGDDTRLHLCTAAFISDSCMVSTALLPHVGGNFSLAMAVSLDHSMWFHDNKFRMDEWMLYETNSRVAAGSRALINGRMWSTDGKLVLSTAQEALIRGKFV</sequence>
<dbReference type="GO" id="GO:0009062">
    <property type="term" value="P:fatty acid catabolic process"/>
    <property type="evidence" value="ECO:0007669"/>
    <property type="project" value="TreeGrafter"/>
</dbReference>
<keyword evidence="3" id="KW-0378">Hydrolase</keyword>